<accession>A0A2P2PSM1</accession>
<reference evidence="1" key="1">
    <citation type="submission" date="2018-02" db="EMBL/GenBank/DDBJ databases">
        <title>Rhizophora mucronata_Transcriptome.</title>
        <authorList>
            <person name="Meera S.P."/>
            <person name="Sreeshan A."/>
            <person name="Augustine A."/>
        </authorList>
    </citation>
    <scope>NUCLEOTIDE SEQUENCE</scope>
    <source>
        <tissue evidence="1">Leaf</tissue>
    </source>
</reference>
<organism evidence="1">
    <name type="scientific">Rhizophora mucronata</name>
    <name type="common">Asiatic mangrove</name>
    <dbReference type="NCBI Taxonomy" id="61149"/>
    <lineage>
        <taxon>Eukaryota</taxon>
        <taxon>Viridiplantae</taxon>
        <taxon>Streptophyta</taxon>
        <taxon>Embryophyta</taxon>
        <taxon>Tracheophyta</taxon>
        <taxon>Spermatophyta</taxon>
        <taxon>Magnoliopsida</taxon>
        <taxon>eudicotyledons</taxon>
        <taxon>Gunneridae</taxon>
        <taxon>Pentapetalae</taxon>
        <taxon>rosids</taxon>
        <taxon>fabids</taxon>
        <taxon>Malpighiales</taxon>
        <taxon>Rhizophoraceae</taxon>
        <taxon>Rhizophora</taxon>
    </lineage>
</organism>
<proteinExistence type="predicted"/>
<dbReference type="AlphaFoldDB" id="A0A2P2PSM1"/>
<protein>
    <submittedName>
        <fullName evidence="1">Uncharacterized protein</fullName>
    </submittedName>
</protein>
<dbReference type="EMBL" id="GGEC01077260">
    <property type="protein sequence ID" value="MBX57744.1"/>
    <property type="molecule type" value="Transcribed_RNA"/>
</dbReference>
<name>A0A2P2PSM1_RHIMU</name>
<sequence>MNDIFCSLATSPQIQFDMHESIHQSIQQLQPLNSWGPSNHRSHNGLVGPFVLSKHDGWDF</sequence>
<evidence type="ECO:0000313" key="1">
    <source>
        <dbReference type="EMBL" id="MBX57744.1"/>
    </source>
</evidence>